<evidence type="ECO:0000313" key="3">
    <source>
        <dbReference type="Proteomes" id="UP000054270"/>
    </source>
</evidence>
<accession>A0A0D2MWA3</accession>
<name>A0A0D2MWA3_HYPSF</name>
<dbReference type="EMBL" id="KN817522">
    <property type="protein sequence ID" value="KJA28238.1"/>
    <property type="molecule type" value="Genomic_DNA"/>
</dbReference>
<feature type="compositionally biased region" description="Basic and acidic residues" evidence="1">
    <location>
        <begin position="72"/>
        <end position="94"/>
    </location>
</feature>
<reference evidence="3" key="1">
    <citation type="submission" date="2014-04" db="EMBL/GenBank/DDBJ databases">
        <title>Evolutionary Origins and Diversification of the Mycorrhizal Mutualists.</title>
        <authorList>
            <consortium name="DOE Joint Genome Institute"/>
            <consortium name="Mycorrhizal Genomics Consortium"/>
            <person name="Kohler A."/>
            <person name="Kuo A."/>
            <person name="Nagy L.G."/>
            <person name="Floudas D."/>
            <person name="Copeland A."/>
            <person name="Barry K.W."/>
            <person name="Cichocki N."/>
            <person name="Veneault-Fourrey C."/>
            <person name="LaButti K."/>
            <person name="Lindquist E.A."/>
            <person name="Lipzen A."/>
            <person name="Lundell T."/>
            <person name="Morin E."/>
            <person name="Murat C."/>
            <person name="Riley R."/>
            <person name="Ohm R."/>
            <person name="Sun H."/>
            <person name="Tunlid A."/>
            <person name="Henrissat B."/>
            <person name="Grigoriev I.V."/>
            <person name="Hibbett D.S."/>
            <person name="Martin F."/>
        </authorList>
    </citation>
    <scope>NUCLEOTIDE SEQUENCE [LARGE SCALE GENOMIC DNA]</scope>
    <source>
        <strain evidence="3">FD-334 SS-4</strain>
    </source>
</reference>
<dbReference type="AlphaFoldDB" id="A0A0D2MWA3"/>
<sequence length="212" mass="22716">MDAEIVVDALPTTNARVDAHISAQAKAASESNDEPLKSMMPPSSKTLSRRCSPKRPSPTRVYQRCRVWKGGQGKDERGGGGELGEKGCDARDLPSKHRSTTQFLSSSSRSLLLLQLSRLTILVCNTISSSFNVSSSPFYHSGFHCLPAGSLSIVPFSSPLPTPNGLVISEYNLAEFAATSDTRTCSLAAVWTEVTSDGAKVIVSAEEIVDLR</sequence>
<gene>
    <name evidence="2" type="ORF">HYPSUDRAFT_197741</name>
</gene>
<dbReference type="Proteomes" id="UP000054270">
    <property type="component" value="Unassembled WGS sequence"/>
</dbReference>
<feature type="region of interest" description="Disordered" evidence="1">
    <location>
        <begin position="70"/>
        <end position="94"/>
    </location>
</feature>
<evidence type="ECO:0000256" key="1">
    <source>
        <dbReference type="SAM" id="MobiDB-lite"/>
    </source>
</evidence>
<feature type="region of interest" description="Disordered" evidence="1">
    <location>
        <begin position="26"/>
        <end position="58"/>
    </location>
</feature>
<proteinExistence type="predicted"/>
<evidence type="ECO:0000313" key="2">
    <source>
        <dbReference type="EMBL" id="KJA28238.1"/>
    </source>
</evidence>
<organism evidence="2 3">
    <name type="scientific">Hypholoma sublateritium (strain FD-334 SS-4)</name>
    <dbReference type="NCBI Taxonomy" id="945553"/>
    <lineage>
        <taxon>Eukaryota</taxon>
        <taxon>Fungi</taxon>
        <taxon>Dikarya</taxon>
        <taxon>Basidiomycota</taxon>
        <taxon>Agaricomycotina</taxon>
        <taxon>Agaricomycetes</taxon>
        <taxon>Agaricomycetidae</taxon>
        <taxon>Agaricales</taxon>
        <taxon>Agaricineae</taxon>
        <taxon>Strophariaceae</taxon>
        <taxon>Hypholoma</taxon>
    </lineage>
</organism>
<keyword evidence="3" id="KW-1185">Reference proteome</keyword>
<protein>
    <submittedName>
        <fullName evidence="2">Uncharacterized protein</fullName>
    </submittedName>
</protein>